<keyword evidence="5 6" id="KW-0472">Membrane</keyword>
<comment type="subcellular location">
    <subcellularLocation>
        <location evidence="1">Membrane</location>
        <topology evidence="1">Multi-pass membrane protein</topology>
    </subcellularLocation>
</comment>
<sequence>MGVTAVQSEWCVMESRRPRTGWNKPVAVHEADGIRDCEKHLDQMWSIGQREEVLVGCCHPPQLPGEVISSEGGINLLQQAPTLRYASKVFVGMPQQGSVHPLFDAMPLKITWDEEMQDSINTHESLLQQLALGVDAKLLQHIDSQDGLLQQLAHGNTLECTGDGSVCIRGHPASKKHTGKWKASSLTIVCSFCLYLAISSISKNLVSYLTKVLHETNVAAARNVSPWQGTTFLAHLVGAFIADSYLGKYWTALIFVTIFIIGMMLLVLSAVSLSISTNPQVWPAWTDTVSSQHTIFFFGLYMVAIGYGRQNPCVTSFGADQFDDLTDDTDEEERTKKSSFFNWHHFTLNAGALISGTIIVWIQDHEGWLWGFSIAALFVALGLGSFVLGSSLYRFQKPGGSPFVRMCQVIVVATLNFDKDLPCDCSLLYEIQGQGSAIEGSRKLEHTTGLEFFDKAAIVTSTDCESVGLLNTWKVCAVTQVEEFKILIRMLPIWATMVLFTTVLVQMFSTFIEQGMVMDKHIGSFAIPAASFQSVDVITVLALVPVYERILVPVFRKFTGMANGITPLQRMGVGLFFSTLSMVSAAMVESNRLQILQDKGLVDQNVAAPMSILWQGPQYFLIGAGEVFSLIGSNEFFYEESPEAMRSICLAFSNANISVGNYLSSFTFSLVPVFTARGGSPVWIPDNLNGGHLDRFFWMMAGLSFLNLLTFVFYAMRYKCKKAS</sequence>
<feature type="transmembrane region" description="Helical" evidence="6">
    <location>
        <begin position="368"/>
        <end position="388"/>
    </location>
</feature>
<dbReference type="GO" id="GO:0022857">
    <property type="term" value="F:transmembrane transporter activity"/>
    <property type="evidence" value="ECO:0007669"/>
    <property type="project" value="InterPro"/>
</dbReference>
<evidence type="ECO:0000256" key="1">
    <source>
        <dbReference type="ARBA" id="ARBA00004141"/>
    </source>
</evidence>
<proteinExistence type="inferred from homology"/>
<keyword evidence="4 6" id="KW-1133">Transmembrane helix</keyword>
<name>A0A2T8I5N2_9POAL</name>
<dbReference type="AlphaFoldDB" id="A0A2T8I5N2"/>
<dbReference type="PANTHER" id="PTHR11654">
    <property type="entry name" value="OLIGOPEPTIDE TRANSPORTER-RELATED"/>
    <property type="match status" value="1"/>
</dbReference>
<feature type="transmembrane region" description="Helical" evidence="6">
    <location>
        <begin position="291"/>
        <end position="308"/>
    </location>
</feature>
<feature type="transmembrane region" description="Helical" evidence="6">
    <location>
        <begin position="249"/>
        <end position="271"/>
    </location>
</feature>
<evidence type="ECO:0008006" key="8">
    <source>
        <dbReference type="Google" id="ProtNLM"/>
    </source>
</evidence>
<protein>
    <recommendedName>
        <fullName evidence="8">Major facilitator superfamily (MFS) profile domain-containing protein</fullName>
    </recommendedName>
</protein>
<dbReference type="Pfam" id="PF00854">
    <property type="entry name" value="PTR2"/>
    <property type="match status" value="1"/>
</dbReference>
<gene>
    <name evidence="7" type="ORF">PAHAL_9G539900</name>
</gene>
<dbReference type="SUPFAM" id="SSF103473">
    <property type="entry name" value="MFS general substrate transporter"/>
    <property type="match status" value="1"/>
</dbReference>
<accession>A0A2T8I5N2</accession>
<evidence type="ECO:0000256" key="6">
    <source>
        <dbReference type="SAM" id="Phobius"/>
    </source>
</evidence>
<feature type="transmembrane region" description="Helical" evidence="6">
    <location>
        <begin position="696"/>
        <end position="716"/>
    </location>
</feature>
<evidence type="ECO:0000256" key="3">
    <source>
        <dbReference type="ARBA" id="ARBA00022692"/>
    </source>
</evidence>
<dbReference type="Proteomes" id="UP000243499">
    <property type="component" value="Chromosome 9"/>
</dbReference>
<evidence type="ECO:0000313" key="7">
    <source>
        <dbReference type="EMBL" id="PVH32981.1"/>
    </source>
</evidence>
<keyword evidence="3 6" id="KW-0812">Transmembrane</keyword>
<feature type="transmembrane region" description="Helical" evidence="6">
    <location>
        <begin position="491"/>
        <end position="512"/>
    </location>
</feature>
<feature type="transmembrane region" description="Helical" evidence="6">
    <location>
        <begin position="659"/>
        <end position="676"/>
    </location>
</feature>
<evidence type="ECO:0000256" key="5">
    <source>
        <dbReference type="ARBA" id="ARBA00023136"/>
    </source>
</evidence>
<dbReference type="Gene3D" id="1.20.1250.20">
    <property type="entry name" value="MFS general substrate transporter like domains"/>
    <property type="match status" value="1"/>
</dbReference>
<dbReference type="Gramene" id="PVH32981">
    <property type="protein sequence ID" value="PVH32981"/>
    <property type="gene ID" value="PAHAL_9G539900"/>
</dbReference>
<evidence type="ECO:0000256" key="4">
    <source>
        <dbReference type="ARBA" id="ARBA00022989"/>
    </source>
</evidence>
<dbReference type="InterPro" id="IPR036259">
    <property type="entry name" value="MFS_trans_sf"/>
</dbReference>
<evidence type="ECO:0000256" key="2">
    <source>
        <dbReference type="ARBA" id="ARBA00005982"/>
    </source>
</evidence>
<dbReference type="EMBL" id="CM008054">
    <property type="protein sequence ID" value="PVH32981.1"/>
    <property type="molecule type" value="Genomic_DNA"/>
</dbReference>
<organism evidence="7">
    <name type="scientific">Panicum hallii</name>
    <dbReference type="NCBI Taxonomy" id="206008"/>
    <lineage>
        <taxon>Eukaryota</taxon>
        <taxon>Viridiplantae</taxon>
        <taxon>Streptophyta</taxon>
        <taxon>Embryophyta</taxon>
        <taxon>Tracheophyta</taxon>
        <taxon>Spermatophyta</taxon>
        <taxon>Magnoliopsida</taxon>
        <taxon>Liliopsida</taxon>
        <taxon>Poales</taxon>
        <taxon>Poaceae</taxon>
        <taxon>PACMAD clade</taxon>
        <taxon>Panicoideae</taxon>
        <taxon>Panicodae</taxon>
        <taxon>Paniceae</taxon>
        <taxon>Panicinae</taxon>
        <taxon>Panicum</taxon>
        <taxon>Panicum sect. Panicum</taxon>
    </lineage>
</organism>
<dbReference type="InterPro" id="IPR000109">
    <property type="entry name" value="POT_fam"/>
</dbReference>
<comment type="similarity">
    <text evidence="2">Belongs to the major facilitator superfamily. Proton-dependent oligopeptide transporter (POT/PTR) (TC 2.A.17) family.</text>
</comment>
<feature type="transmembrane region" description="Helical" evidence="6">
    <location>
        <begin position="524"/>
        <end position="547"/>
    </location>
</feature>
<feature type="transmembrane region" description="Helical" evidence="6">
    <location>
        <begin position="343"/>
        <end position="362"/>
    </location>
</feature>
<reference evidence="7" key="1">
    <citation type="submission" date="2018-04" db="EMBL/GenBank/DDBJ databases">
        <title>WGS assembly of Panicum hallii.</title>
        <authorList>
            <person name="Lovell J."/>
            <person name="Jenkins J."/>
            <person name="Lowry D."/>
            <person name="Mamidi S."/>
            <person name="Sreedasyam A."/>
            <person name="Weng X."/>
            <person name="Barry K."/>
            <person name="Bonette J."/>
            <person name="Campitelli B."/>
            <person name="Daum C."/>
            <person name="Gordon S."/>
            <person name="Gould B."/>
            <person name="Lipzen A."/>
            <person name="Macqueen A."/>
            <person name="Palacio-Mejia J."/>
            <person name="Plott C."/>
            <person name="Shakirov E."/>
            <person name="Shu S."/>
            <person name="Yoshinaga Y."/>
            <person name="Zane M."/>
            <person name="Rokhsar D."/>
            <person name="Grimwood J."/>
            <person name="Schmutz J."/>
            <person name="Juenger T."/>
        </authorList>
    </citation>
    <scope>NUCLEOTIDE SEQUENCE [LARGE SCALE GENOMIC DNA]</scope>
    <source>
        <strain evidence="7">FIL2</strain>
    </source>
</reference>
<dbReference type="GO" id="GO:0016020">
    <property type="term" value="C:membrane"/>
    <property type="evidence" value="ECO:0007669"/>
    <property type="project" value="UniProtKB-SubCell"/>
</dbReference>